<feature type="coiled-coil region" evidence="1">
    <location>
        <begin position="397"/>
        <end position="430"/>
    </location>
</feature>
<keyword evidence="1" id="KW-0175">Coiled coil</keyword>
<gene>
    <name evidence="3" type="ORF">EVOR1521_LOCUS24084</name>
</gene>
<evidence type="ECO:0000256" key="2">
    <source>
        <dbReference type="SAM" id="MobiDB-lite"/>
    </source>
</evidence>
<feature type="region of interest" description="Disordered" evidence="2">
    <location>
        <begin position="200"/>
        <end position="223"/>
    </location>
</feature>
<dbReference type="PANTHER" id="PTHR14362">
    <property type="entry name" value="COILED-COIL DOMAIN-CONTAINING PROTEIN 81"/>
    <property type="match status" value="1"/>
</dbReference>
<comment type="caution">
    <text evidence="3">The sequence shown here is derived from an EMBL/GenBank/DDBJ whole genome shotgun (WGS) entry which is preliminary data.</text>
</comment>
<dbReference type="EMBL" id="CAUJNA010003386">
    <property type="protein sequence ID" value="CAJ1400802.1"/>
    <property type="molecule type" value="Genomic_DNA"/>
</dbReference>
<reference evidence="3" key="1">
    <citation type="submission" date="2023-08" db="EMBL/GenBank/DDBJ databases">
        <authorList>
            <person name="Chen Y."/>
            <person name="Shah S."/>
            <person name="Dougan E. K."/>
            <person name="Thang M."/>
            <person name="Chan C."/>
        </authorList>
    </citation>
    <scope>NUCLEOTIDE SEQUENCE</scope>
</reference>
<evidence type="ECO:0000256" key="1">
    <source>
        <dbReference type="SAM" id="Coils"/>
    </source>
</evidence>
<dbReference type="GO" id="GO:0005815">
    <property type="term" value="C:microtubule organizing center"/>
    <property type="evidence" value="ECO:0007669"/>
    <property type="project" value="TreeGrafter"/>
</dbReference>
<sequence>MLTFDALVQDIIQRRGKLGTKEGADSVQDYHEVWAAFANYVRACMDQRRGLQLSSFCKIGWTMLKKLGKTSYRPYFHFSDAFVRAYLSQEAARKHTGQVPQGDLCAFEDFNFSKAALKFSNQLTKDQVFTMLRALIQRMGENISEGREMDIALGDLGKFVYRSDRDPRFLFAAGFYKEEGVPPPTAEPTVPGAPAFRKEAPQAASLGVRGAQPGAAPTPPRAAQTQPEVMTMPMTQPELQCFEGGAPRAMGEGEMEKSAVPGLTALQFKKEIAFKEAMDRHIAAMEAHAHEAVAEKDAWDSHVSECLLQEREEIQARKERNHMNLHFLKHQMALGEHKRKEQRKDDIEAASAHDFPAFSEVHPDEMKDFVKGQQAKVREALDDQVRTNNTLRNLAKQKDLALELNQLQANREELAMLRNAERAKKAYDKEALATAWNADIRMKNIWKAIDNHSKVAPKGPSKVTLDESLPPSRAGSTVSAGRIMTGSVRRTPLGCSTSMSQLEARSNGKGLY</sequence>
<proteinExistence type="predicted"/>
<dbReference type="AlphaFoldDB" id="A0AA36J724"/>
<dbReference type="InterPro" id="IPR026295">
    <property type="entry name" value="CCD81"/>
</dbReference>
<keyword evidence="4" id="KW-1185">Reference proteome</keyword>
<organism evidence="3 4">
    <name type="scientific">Effrenium voratum</name>
    <dbReference type="NCBI Taxonomy" id="2562239"/>
    <lineage>
        <taxon>Eukaryota</taxon>
        <taxon>Sar</taxon>
        <taxon>Alveolata</taxon>
        <taxon>Dinophyceae</taxon>
        <taxon>Suessiales</taxon>
        <taxon>Symbiodiniaceae</taxon>
        <taxon>Effrenium</taxon>
    </lineage>
</organism>
<dbReference type="PANTHER" id="PTHR14362:SF2">
    <property type="entry name" value="COILED-COIL DOMAIN-CONTAINING PROTEIN 81"/>
    <property type="match status" value="1"/>
</dbReference>
<feature type="compositionally biased region" description="Polar residues" evidence="2">
    <location>
        <begin position="494"/>
        <end position="504"/>
    </location>
</feature>
<name>A0AA36J724_9DINO</name>
<protein>
    <submittedName>
        <fullName evidence="3">Uncharacterized protein</fullName>
    </submittedName>
</protein>
<accession>A0AA36J724</accession>
<evidence type="ECO:0000313" key="3">
    <source>
        <dbReference type="EMBL" id="CAJ1400802.1"/>
    </source>
</evidence>
<feature type="compositionally biased region" description="Low complexity" evidence="2">
    <location>
        <begin position="209"/>
        <end position="223"/>
    </location>
</feature>
<evidence type="ECO:0000313" key="4">
    <source>
        <dbReference type="Proteomes" id="UP001178507"/>
    </source>
</evidence>
<dbReference type="Proteomes" id="UP001178507">
    <property type="component" value="Unassembled WGS sequence"/>
</dbReference>
<feature type="region of interest" description="Disordered" evidence="2">
    <location>
        <begin position="456"/>
        <end position="512"/>
    </location>
</feature>